<dbReference type="Proteomes" id="UP000887577">
    <property type="component" value="Unplaced"/>
</dbReference>
<dbReference type="WBParaSite" id="PSU_v2.g6.t1">
    <property type="protein sequence ID" value="PSU_v2.g6.t1"/>
    <property type="gene ID" value="PSU_v2.g6"/>
</dbReference>
<organism evidence="1 2">
    <name type="scientific">Panagrolaimus superbus</name>
    <dbReference type="NCBI Taxonomy" id="310955"/>
    <lineage>
        <taxon>Eukaryota</taxon>
        <taxon>Metazoa</taxon>
        <taxon>Ecdysozoa</taxon>
        <taxon>Nematoda</taxon>
        <taxon>Chromadorea</taxon>
        <taxon>Rhabditida</taxon>
        <taxon>Tylenchina</taxon>
        <taxon>Panagrolaimomorpha</taxon>
        <taxon>Panagrolaimoidea</taxon>
        <taxon>Panagrolaimidae</taxon>
        <taxon>Panagrolaimus</taxon>
    </lineage>
</organism>
<sequence length="114" mass="13298">MTVVKQLAFTQSLIRFKCRLFPREGAYLTYNHVLRRAYEYVAYKRVAFGNNEVNPWERILVDKIYNDKIAVTYQHYGAWRPLFIGDISTTPNLSIDAAASNLLLAQRSKKRPEN</sequence>
<name>A0A914Z274_9BILA</name>
<protein>
    <submittedName>
        <fullName evidence="2">Uncharacterized protein</fullName>
    </submittedName>
</protein>
<dbReference type="AlphaFoldDB" id="A0A914Z274"/>
<reference evidence="2" key="1">
    <citation type="submission" date="2022-11" db="UniProtKB">
        <authorList>
            <consortium name="WormBaseParasite"/>
        </authorList>
    </citation>
    <scope>IDENTIFICATION</scope>
</reference>
<keyword evidence="1" id="KW-1185">Reference proteome</keyword>
<evidence type="ECO:0000313" key="1">
    <source>
        <dbReference type="Proteomes" id="UP000887577"/>
    </source>
</evidence>
<accession>A0A914Z274</accession>
<evidence type="ECO:0000313" key="2">
    <source>
        <dbReference type="WBParaSite" id="PSU_v2.g6.t1"/>
    </source>
</evidence>
<proteinExistence type="predicted"/>